<sequence>MSVKEKIKEQVSVKELLASNYEIILFNDDVNTFDHVIDTLIEVCDHDPLQAEQCALLVHYTGKCGVKTGSYKELEPQCSALLEAGLSAEIQ</sequence>
<dbReference type="SUPFAM" id="SSF54736">
    <property type="entry name" value="ClpS-like"/>
    <property type="match status" value="1"/>
</dbReference>
<dbReference type="GO" id="GO:0008233">
    <property type="term" value="F:peptidase activity"/>
    <property type="evidence" value="ECO:0007669"/>
    <property type="project" value="UniProtKB-KW"/>
</dbReference>
<keyword evidence="2" id="KW-0645">Protease</keyword>
<keyword evidence="3" id="KW-1185">Reference proteome</keyword>
<gene>
    <name evidence="2" type="ORF">Q764_10435</name>
</gene>
<dbReference type="EMBL" id="JRLW01000013">
    <property type="protein sequence ID" value="KGO89011.1"/>
    <property type="molecule type" value="Genomic_DNA"/>
</dbReference>
<keyword evidence="2" id="KW-0378">Hydrolase</keyword>
<protein>
    <submittedName>
        <fullName evidence="2">Clp protease ClpS</fullName>
    </submittedName>
</protein>
<dbReference type="GO" id="GO:0006508">
    <property type="term" value="P:proteolysis"/>
    <property type="evidence" value="ECO:0007669"/>
    <property type="project" value="UniProtKB-KW"/>
</dbReference>
<organism evidence="2 3">
    <name type="scientific">Flavobacterium suncheonense GH29-5 = DSM 17707</name>
    <dbReference type="NCBI Taxonomy" id="1121899"/>
    <lineage>
        <taxon>Bacteria</taxon>
        <taxon>Pseudomonadati</taxon>
        <taxon>Bacteroidota</taxon>
        <taxon>Flavobacteriia</taxon>
        <taxon>Flavobacteriales</taxon>
        <taxon>Flavobacteriaceae</taxon>
        <taxon>Flavobacterium</taxon>
    </lineage>
</organism>
<dbReference type="STRING" id="1121899.GCA_000430025_02303"/>
<evidence type="ECO:0000313" key="3">
    <source>
        <dbReference type="Proteomes" id="UP000030121"/>
    </source>
</evidence>
<comment type="caution">
    <text evidence="2">The sequence shown here is derived from an EMBL/GenBank/DDBJ whole genome shotgun (WGS) entry which is preliminary data.</text>
</comment>
<reference evidence="2 3" key="1">
    <citation type="submission" date="2013-09" db="EMBL/GenBank/DDBJ databases">
        <authorList>
            <person name="Zeng Z."/>
            <person name="Chen C."/>
        </authorList>
    </citation>
    <scope>NUCLEOTIDE SEQUENCE [LARGE SCALE GENOMIC DNA]</scope>
    <source>
        <strain evidence="2 3">GH29-5</strain>
    </source>
</reference>
<dbReference type="Gene3D" id="3.30.1390.10">
    <property type="match status" value="1"/>
</dbReference>
<dbReference type="GO" id="GO:0030163">
    <property type="term" value="P:protein catabolic process"/>
    <property type="evidence" value="ECO:0007669"/>
    <property type="project" value="InterPro"/>
</dbReference>
<dbReference type="RefSeq" id="WP_026980718.1">
    <property type="nucleotide sequence ID" value="NZ_AUCZ01000011.1"/>
</dbReference>
<proteinExistence type="predicted"/>
<dbReference type="AlphaFoldDB" id="A0A0A2MBI6"/>
<dbReference type="Pfam" id="PF02617">
    <property type="entry name" value="ClpS"/>
    <property type="match status" value="1"/>
</dbReference>
<evidence type="ECO:0000313" key="2">
    <source>
        <dbReference type="EMBL" id="KGO89011.1"/>
    </source>
</evidence>
<name>A0A0A2MBI6_9FLAO</name>
<feature type="domain" description="Adaptor protein ClpS core" evidence="1">
    <location>
        <begin position="19"/>
        <end position="83"/>
    </location>
</feature>
<dbReference type="eggNOG" id="COG2127">
    <property type="taxonomic scope" value="Bacteria"/>
</dbReference>
<accession>A0A0A2MBI6</accession>
<evidence type="ECO:0000259" key="1">
    <source>
        <dbReference type="Pfam" id="PF02617"/>
    </source>
</evidence>
<dbReference type="OrthoDB" id="598046at2"/>
<dbReference type="InterPro" id="IPR014719">
    <property type="entry name" value="Ribosomal_bL12_C/ClpS-like"/>
</dbReference>
<dbReference type="Proteomes" id="UP000030121">
    <property type="component" value="Unassembled WGS sequence"/>
</dbReference>
<dbReference type="InterPro" id="IPR003769">
    <property type="entry name" value="ClpS_core"/>
</dbReference>